<gene>
    <name evidence="1" type="ORF">K340107D12_43470</name>
</gene>
<comment type="caution">
    <text evidence="1">The sequence shown here is derived from an EMBL/GenBank/DDBJ whole genome shotgun (WGS) entry which is preliminary data.</text>
</comment>
<evidence type="ECO:0000313" key="2">
    <source>
        <dbReference type="Proteomes" id="UP001600941"/>
    </source>
</evidence>
<proteinExistence type="predicted"/>
<reference evidence="1 2" key="1">
    <citation type="submission" date="2024-04" db="EMBL/GenBank/DDBJ databases">
        <title>Defined microbial consortia suppress multidrug-resistant proinflammatory Enterobacteriaceae via ecological control.</title>
        <authorList>
            <person name="Furuichi M."/>
            <person name="Kawaguchi T."/>
            <person name="Pust M."/>
            <person name="Yasuma K."/>
            <person name="Plichta D."/>
            <person name="Hasegawa N."/>
            <person name="Ohya T."/>
            <person name="Bhattarai S."/>
            <person name="Sasajima S."/>
            <person name="Aoto Y."/>
            <person name="Tuganbaev T."/>
            <person name="Yaginuma M."/>
            <person name="Ueda M."/>
            <person name="Okahashi N."/>
            <person name="Amafuji K."/>
            <person name="Kiridooshi Y."/>
            <person name="Sugita K."/>
            <person name="Strazar M."/>
            <person name="Skelly A."/>
            <person name="Suda W."/>
            <person name="Hattori M."/>
            <person name="Nakamoto N."/>
            <person name="Caballero S."/>
            <person name="Norman J."/>
            <person name="Olle B."/>
            <person name="Tanoue T."/>
            <person name="Arita M."/>
            <person name="Bucci V."/>
            <person name="Atarashi K."/>
            <person name="Xavier R."/>
            <person name="Honda K."/>
        </authorList>
    </citation>
    <scope>NUCLEOTIDE SEQUENCE [LARGE SCALE GENOMIC DNA]</scope>
    <source>
        <strain evidence="2">k34-0107-D12</strain>
    </source>
</reference>
<name>A0ABQ0BYC5_9FIRM</name>
<sequence>MPHRKAIFNERIHVTIQLDESLLIDLFSGLLYHVIVDNNMAAIQIERRLSDESRQTGQYYYDTP</sequence>
<organism evidence="1 2">
    <name type="scientific">Blautia parvula</name>
    <dbReference type="NCBI Taxonomy" id="2877527"/>
    <lineage>
        <taxon>Bacteria</taxon>
        <taxon>Bacillati</taxon>
        <taxon>Bacillota</taxon>
        <taxon>Clostridia</taxon>
        <taxon>Lachnospirales</taxon>
        <taxon>Lachnospiraceae</taxon>
        <taxon>Blautia</taxon>
    </lineage>
</organism>
<evidence type="ECO:0008006" key="3">
    <source>
        <dbReference type="Google" id="ProtNLM"/>
    </source>
</evidence>
<evidence type="ECO:0000313" key="1">
    <source>
        <dbReference type="EMBL" id="GAA6501531.1"/>
    </source>
</evidence>
<dbReference type="Proteomes" id="UP001600941">
    <property type="component" value="Unassembled WGS sequence"/>
</dbReference>
<dbReference type="EMBL" id="BAABZQ010000001">
    <property type="protein sequence ID" value="GAA6501531.1"/>
    <property type="molecule type" value="Genomic_DNA"/>
</dbReference>
<keyword evidence="2" id="KW-1185">Reference proteome</keyword>
<protein>
    <recommendedName>
        <fullName evidence="3">Transposase</fullName>
    </recommendedName>
</protein>
<accession>A0ABQ0BYC5</accession>